<dbReference type="GO" id="GO:0006083">
    <property type="term" value="P:acetate metabolic process"/>
    <property type="evidence" value="ECO:0007669"/>
    <property type="project" value="InterPro"/>
</dbReference>
<sequence length="480" mass="52673">MFKLRLLGQKLASALTNNECRRFCLSSVLHYEKVPENEPFCALPGRCPKLAKSGQEAFEFIKSGANVFIQGGSATPTFLLKDFHDYVVRNDLTDITLYHLPLQGEYPFTNPENQHRFRPNAFFTGDECRWAVNDGRADYIPVFLSEIPLLFDRGLIRLDLALISITPPDKHGLCSLGPSLDVTRSAILNAKRIVAQSNDRLPWCRGEASVHISHVDVTKEGSMPCHIWPTAMPTPTQEKIGRIIAENLIDDGSTIQVGVGGIPTAILSKLVDHKDLGVHSDILSDEMVRLVENGVITNAYKQLRPGKIVACLALGTSRVFNFIDDNPMVELVGSSWVCHPINIARNSKPVSIGTCIEIDLTGQITSDSIGTFIYGGCGAQLDFLRGACISLDNLGKPIVALNSTTKTGESKIVPVLKTGAGVVLTRAHVHYVVTEYGIAQLFGKSIRQRARALIDIAHPKHRESLEQAAYENLKVMPSLD</sequence>
<dbReference type="PANTHER" id="PTHR21432:SF20">
    <property type="entry name" value="ACETYL-COA HYDROLASE"/>
    <property type="match status" value="1"/>
</dbReference>
<dbReference type="AlphaFoldDB" id="A0AAV2T9P4"/>
<dbReference type="PANTHER" id="PTHR21432">
    <property type="entry name" value="ACETYL-COA HYDROLASE-RELATED"/>
    <property type="match status" value="1"/>
</dbReference>
<evidence type="ECO:0000256" key="2">
    <source>
        <dbReference type="ARBA" id="ARBA00022679"/>
    </source>
</evidence>
<name>A0AAV2T9P4_CALDB</name>
<feature type="domain" description="Acetyl-CoA hydrolase/transferase C-terminal" evidence="4">
    <location>
        <begin position="315"/>
        <end position="469"/>
    </location>
</feature>
<dbReference type="InterPro" id="IPR026888">
    <property type="entry name" value="AcetylCoA_hyd_C"/>
</dbReference>
<dbReference type="Pfam" id="PF13336">
    <property type="entry name" value="AcetylCoA_hyd_C"/>
    <property type="match status" value="1"/>
</dbReference>
<protein>
    <recommendedName>
        <fullName evidence="7">Acetyl-CoA hydrolase</fullName>
    </recommendedName>
</protein>
<dbReference type="EMBL" id="CAXLJL010000156">
    <property type="protein sequence ID" value="CAL5133495.1"/>
    <property type="molecule type" value="Genomic_DNA"/>
</dbReference>
<comment type="similarity">
    <text evidence="1">Belongs to the acetyl-CoA hydrolase/transferase family.</text>
</comment>
<accession>A0AAV2T9P4</accession>
<dbReference type="Gene3D" id="3.40.1080.20">
    <property type="entry name" value="Acetyl-CoA hydrolase/transferase C-terminal domain"/>
    <property type="match status" value="1"/>
</dbReference>
<dbReference type="InterPro" id="IPR046433">
    <property type="entry name" value="ActCoA_hydro"/>
</dbReference>
<dbReference type="Pfam" id="PF02550">
    <property type="entry name" value="AcetylCoA_hydro"/>
    <property type="match status" value="1"/>
</dbReference>
<evidence type="ECO:0000259" key="3">
    <source>
        <dbReference type="Pfam" id="PF02550"/>
    </source>
</evidence>
<dbReference type="InterPro" id="IPR038460">
    <property type="entry name" value="AcetylCoA_hyd_C_sf"/>
</dbReference>
<dbReference type="Proteomes" id="UP001497525">
    <property type="component" value="Unassembled WGS sequence"/>
</dbReference>
<dbReference type="GO" id="GO:0008775">
    <property type="term" value="F:acetate CoA-transferase activity"/>
    <property type="evidence" value="ECO:0007669"/>
    <property type="project" value="InterPro"/>
</dbReference>
<reference evidence="5" key="1">
    <citation type="submission" date="2024-06" db="EMBL/GenBank/DDBJ databases">
        <authorList>
            <person name="Liu X."/>
            <person name="Lenzi L."/>
            <person name="Haldenby T S."/>
            <person name="Uol C."/>
        </authorList>
    </citation>
    <scope>NUCLEOTIDE SEQUENCE</scope>
</reference>
<comment type="caution">
    <text evidence="5">The sequence shown here is derived from an EMBL/GenBank/DDBJ whole genome shotgun (WGS) entry which is preliminary data.</text>
</comment>
<feature type="domain" description="Acetyl-CoA hydrolase/transferase N-terminal" evidence="3">
    <location>
        <begin position="56"/>
        <end position="217"/>
    </location>
</feature>
<dbReference type="SUPFAM" id="SSF100950">
    <property type="entry name" value="NagB/RpiA/CoA transferase-like"/>
    <property type="match status" value="2"/>
</dbReference>
<evidence type="ECO:0000313" key="6">
    <source>
        <dbReference type="Proteomes" id="UP001497525"/>
    </source>
</evidence>
<dbReference type="Gene3D" id="3.30.750.70">
    <property type="entry name" value="4-hydroxybutyrate coenzyme like domains"/>
    <property type="match status" value="1"/>
</dbReference>
<organism evidence="5 6">
    <name type="scientific">Calicophoron daubneyi</name>
    <name type="common">Rumen fluke</name>
    <name type="synonym">Paramphistomum daubneyi</name>
    <dbReference type="NCBI Taxonomy" id="300641"/>
    <lineage>
        <taxon>Eukaryota</taxon>
        <taxon>Metazoa</taxon>
        <taxon>Spiralia</taxon>
        <taxon>Lophotrochozoa</taxon>
        <taxon>Platyhelminthes</taxon>
        <taxon>Trematoda</taxon>
        <taxon>Digenea</taxon>
        <taxon>Plagiorchiida</taxon>
        <taxon>Pronocephalata</taxon>
        <taxon>Paramphistomoidea</taxon>
        <taxon>Paramphistomidae</taxon>
        <taxon>Calicophoron</taxon>
    </lineage>
</organism>
<evidence type="ECO:0008006" key="7">
    <source>
        <dbReference type="Google" id="ProtNLM"/>
    </source>
</evidence>
<evidence type="ECO:0000313" key="5">
    <source>
        <dbReference type="EMBL" id="CAL5133495.1"/>
    </source>
</evidence>
<keyword evidence="2" id="KW-0808">Transferase</keyword>
<dbReference type="Gene3D" id="3.40.1080.10">
    <property type="entry name" value="Glutaconate Coenzyme A-transferase"/>
    <property type="match status" value="1"/>
</dbReference>
<proteinExistence type="inferred from homology"/>
<dbReference type="GO" id="GO:0005739">
    <property type="term" value="C:mitochondrion"/>
    <property type="evidence" value="ECO:0007669"/>
    <property type="project" value="TreeGrafter"/>
</dbReference>
<evidence type="ECO:0000256" key="1">
    <source>
        <dbReference type="ARBA" id="ARBA00009632"/>
    </source>
</evidence>
<gene>
    <name evidence="5" type="ORF">CDAUBV1_LOCUS6725</name>
</gene>
<evidence type="ECO:0000259" key="4">
    <source>
        <dbReference type="Pfam" id="PF13336"/>
    </source>
</evidence>
<dbReference type="InterPro" id="IPR037171">
    <property type="entry name" value="NagB/RpiA_transferase-like"/>
</dbReference>
<dbReference type="InterPro" id="IPR003702">
    <property type="entry name" value="ActCoA_hydro_N"/>
</dbReference>